<dbReference type="Proteomes" id="UP001057498">
    <property type="component" value="Chromosome"/>
</dbReference>
<dbReference type="Pfam" id="PF07238">
    <property type="entry name" value="PilZ"/>
    <property type="match status" value="1"/>
</dbReference>
<dbReference type="EMBL" id="AP025730">
    <property type="protein sequence ID" value="BDI07354.1"/>
    <property type="molecule type" value="Genomic_DNA"/>
</dbReference>
<sequence length="122" mass="13824">MSAPHLDQQIDARREPRYTVAWRARIELPDGRQYDAKVRDISENGIGLQSDYCAQARSNLQLTLGVPDLEDPTHVLAVPATLKVMFVVMQGHDFRIGGVWANIGPQAQHFLHQWVRRLRLGA</sequence>
<gene>
    <name evidence="2" type="ORF">CATMQ487_43240</name>
</gene>
<evidence type="ECO:0000313" key="2">
    <source>
        <dbReference type="EMBL" id="BDI07354.1"/>
    </source>
</evidence>
<name>A0ABN6PTI6_9BURK</name>
<keyword evidence="3" id="KW-1185">Reference proteome</keyword>
<evidence type="ECO:0000313" key="3">
    <source>
        <dbReference type="Proteomes" id="UP001057498"/>
    </source>
</evidence>
<dbReference type="InterPro" id="IPR009875">
    <property type="entry name" value="PilZ_domain"/>
</dbReference>
<feature type="domain" description="PilZ" evidence="1">
    <location>
        <begin position="13"/>
        <end position="112"/>
    </location>
</feature>
<dbReference type="Gene3D" id="2.40.10.220">
    <property type="entry name" value="predicted glycosyltransferase like domains"/>
    <property type="match status" value="1"/>
</dbReference>
<organism evidence="2 3">
    <name type="scientific">Sphaerotilus microaerophilus</name>
    <dbReference type="NCBI Taxonomy" id="2914710"/>
    <lineage>
        <taxon>Bacteria</taxon>
        <taxon>Pseudomonadati</taxon>
        <taxon>Pseudomonadota</taxon>
        <taxon>Betaproteobacteria</taxon>
        <taxon>Burkholderiales</taxon>
        <taxon>Sphaerotilaceae</taxon>
        <taxon>Sphaerotilus</taxon>
    </lineage>
</organism>
<reference evidence="2" key="1">
    <citation type="submission" date="2022-04" db="EMBL/GenBank/DDBJ databases">
        <title>Whole genome sequence of Sphaerotilus sp. FB-5.</title>
        <authorList>
            <person name="Takeda M."/>
            <person name="Narihara S."/>
            <person name="Akimoto M."/>
            <person name="Akimoto R."/>
            <person name="Nishiyashiki S."/>
            <person name="Murakami T."/>
        </authorList>
    </citation>
    <scope>NUCLEOTIDE SEQUENCE</scope>
    <source>
        <strain evidence="2">FB-5</strain>
    </source>
</reference>
<evidence type="ECO:0000259" key="1">
    <source>
        <dbReference type="Pfam" id="PF07238"/>
    </source>
</evidence>
<proteinExistence type="predicted"/>
<protein>
    <recommendedName>
        <fullName evidence="1">PilZ domain-containing protein</fullName>
    </recommendedName>
</protein>
<accession>A0ABN6PTI6</accession>
<dbReference type="SUPFAM" id="SSF141371">
    <property type="entry name" value="PilZ domain-like"/>
    <property type="match status" value="1"/>
</dbReference>
<dbReference type="RefSeq" id="WP_251970552.1">
    <property type="nucleotide sequence ID" value="NZ_AP025730.1"/>
</dbReference>